<dbReference type="Proteomes" id="UP000317291">
    <property type="component" value="Unassembled WGS sequence"/>
</dbReference>
<protein>
    <recommendedName>
        <fullName evidence="10 13">Deferrochelatase</fullName>
        <ecNumber evidence="13">1.11.1.-</ecNumber>
    </recommendedName>
    <alternativeName>
        <fullName evidence="11 13">Peroxidase EfeB</fullName>
    </alternativeName>
</protein>
<evidence type="ECO:0000256" key="10">
    <source>
        <dbReference type="ARBA" id="ARBA00033771"/>
    </source>
</evidence>
<dbReference type="InterPro" id="IPR006314">
    <property type="entry name" value="Dyp_peroxidase"/>
</dbReference>
<comment type="cofactor">
    <cofactor evidence="13">
        <name>heme b</name>
        <dbReference type="ChEBI" id="CHEBI:60344"/>
    </cofactor>
    <text evidence="13">Binds 1 heme b (iron(II)-protoporphyrin IX) group non-covalently per subunit.</text>
</comment>
<gene>
    <name evidence="17" type="primary">efeB</name>
    <name evidence="17" type="ORF">FK529_12740</name>
</gene>
<dbReference type="InterPro" id="IPR006311">
    <property type="entry name" value="TAT_signal"/>
</dbReference>
<dbReference type="InterPro" id="IPR011008">
    <property type="entry name" value="Dimeric_a/b-barrel"/>
</dbReference>
<comment type="subcellular location">
    <subcellularLocation>
        <location evidence="1">Cell envelope</location>
    </subcellularLocation>
</comment>
<dbReference type="InterPro" id="IPR006313">
    <property type="entry name" value="EfeB/EfeN"/>
</dbReference>
<evidence type="ECO:0000256" key="8">
    <source>
        <dbReference type="ARBA" id="ARBA00023239"/>
    </source>
</evidence>
<evidence type="ECO:0000256" key="7">
    <source>
        <dbReference type="ARBA" id="ARBA00023004"/>
    </source>
</evidence>
<comment type="catalytic activity">
    <reaction evidence="12">
        <text>heme b + 2 H(+) = protoporphyrin IX + Fe(2+)</text>
        <dbReference type="Rhea" id="RHEA:22584"/>
        <dbReference type="ChEBI" id="CHEBI:15378"/>
        <dbReference type="ChEBI" id="CHEBI:29033"/>
        <dbReference type="ChEBI" id="CHEBI:57306"/>
        <dbReference type="ChEBI" id="CHEBI:60344"/>
        <dbReference type="EC" id="4.98.1.1"/>
    </reaction>
    <physiologicalReaction direction="left-to-right" evidence="12">
        <dbReference type="Rhea" id="RHEA:22585"/>
    </physiologicalReaction>
</comment>
<evidence type="ECO:0000256" key="13">
    <source>
        <dbReference type="RuleBase" id="RU365017"/>
    </source>
</evidence>
<evidence type="ECO:0000256" key="9">
    <source>
        <dbReference type="ARBA" id="ARBA00025737"/>
    </source>
</evidence>
<dbReference type="GO" id="GO:0033212">
    <property type="term" value="P:iron import into cell"/>
    <property type="evidence" value="ECO:0007669"/>
    <property type="project" value="InterPro"/>
</dbReference>
<dbReference type="Pfam" id="PF04261">
    <property type="entry name" value="Dyp_perox_N"/>
    <property type="match status" value="1"/>
</dbReference>
<dbReference type="EC" id="1.11.1.-" evidence="13"/>
<evidence type="ECO:0000256" key="14">
    <source>
        <dbReference type="SAM" id="MobiDB-lite"/>
    </source>
</evidence>
<evidence type="ECO:0000259" key="16">
    <source>
        <dbReference type="Pfam" id="PF20628"/>
    </source>
</evidence>
<evidence type="ECO:0000256" key="2">
    <source>
        <dbReference type="ARBA" id="ARBA00022559"/>
    </source>
</evidence>
<dbReference type="InterPro" id="IPR048328">
    <property type="entry name" value="Dyp_perox_C"/>
</dbReference>
<keyword evidence="4 13" id="KW-0479">Metal-binding</keyword>
<dbReference type="GO" id="GO:0004601">
    <property type="term" value="F:peroxidase activity"/>
    <property type="evidence" value="ECO:0007669"/>
    <property type="project" value="UniProtKB-KW"/>
</dbReference>
<dbReference type="EMBL" id="VIGW01000006">
    <property type="protein sequence ID" value="TWS18849.1"/>
    <property type="molecule type" value="Genomic_DNA"/>
</dbReference>
<dbReference type="GO" id="GO:0005829">
    <property type="term" value="C:cytosol"/>
    <property type="evidence" value="ECO:0007669"/>
    <property type="project" value="TreeGrafter"/>
</dbReference>
<keyword evidence="8" id="KW-0456">Lyase</keyword>
<reference evidence="17 18" key="1">
    <citation type="submission" date="2019-06" db="EMBL/GenBank/DDBJ databases">
        <title>Tsukamurella conjunctivitidis sp. nov., Tsukamurella assacharolytica sp. nov. and Tsukamurella sputae sp. nov. isolated from patients with conjunctivitis, bacteraemia (lymphoma) and respiratory infection (sputum) in Hong Kong.</title>
        <authorList>
            <person name="Teng J.L.L."/>
            <person name="Lee H.H."/>
            <person name="Fong J.Y.H."/>
            <person name="Fok K.M.N."/>
            <person name="Lau S.K.P."/>
            <person name="Woo P.C.Y."/>
        </authorList>
    </citation>
    <scope>NUCLEOTIDE SEQUENCE [LARGE SCALE GENOMIC DNA]</scope>
    <source>
        <strain evidence="17 18">HKU71</strain>
    </source>
</reference>
<evidence type="ECO:0000256" key="4">
    <source>
        <dbReference type="ARBA" id="ARBA00022723"/>
    </source>
</evidence>
<feature type="domain" description="Dyp-type peroxidase C-terminal" evidence="16">
    <location>
        <begin position="231"/>
        <end position="413"/>
    </location>
</feature>
<feature type="domain" description="Dyp-type peroxidase N-terminal" evidence="15">
    <location>
        <begin position="67"/>
        <end position="221"/>
    </location>
</feature>
<evidence type="ECO:0000256" key="12">
    <source>
        <dbReference type="ARBA" id="ARBA00048856"/>
    </source>
</evidence>
<evidence type="ECO:0000256" key="11">
    <source>
        <dbReference type="ARBA" id="ARBA00033775"/>
    </source>
</evidence>
<dbReference type="GO" id="GO:0020037">
    <property type="term" value="F:heme binding"/>
    <property type="evidence" value="ECO:0007669"/>
    <property type="project" value="InterPro"/>
</dbReference>
<evidence type="ECO:0000256" key="1">
    <source>
        <dbReference type="ARBA" id="ARBA00004196"/>
    </source>
</evidence>
<name>A0A5C5R700_9ACTN</name>
<dbReference type="GO" id="GO:0046872">
    <property type="term" value="F:metal ion binding"/>
    <property type="evidence" value="ECO:0007669"/>
    <property type="project" value="UniProtKB-KW"/>
</dbReference>
<keyword evidence="5" id="KW-0732">Signal</keyword>
<dbReference type="PROSITE" id="PS51404">
    <property type="entry name" value="DYP_PEROXIDASE"/>
    <property type="match status" value="1"/>
</dbReference>
<dbReference type="PANTHER" id="PTHR30521">
    <property type="entry name" value="DEFERROCHELATASE/PEROXIDASE"/>
    <property type="match status" value="1"/>
</dbReference>
<evidence type="ECO:0000313" key="17">
    <source>
        <dbReference type="EMBL" id="TWS18849.1"/>
    </source>
</evidence>
<dbReference type="GO" id="GO:0030313">
    <property type="term" value="C:cell envelope"/>
    <property type="evidence" value="ECO:0007669"/>
    <property type="project" value="UniProtKB-SubCell"/>
</dbReference>
<keyword evidence="3 13" id="KW-0349">Heme</keyword>
<evidence type="ECO:0000259" key="15">
    <source>
        <dbReference type="Pfam" id="PF04261"/>
    </source>
</evidence>
<dbReference type="OrthoDB" id="9781066at2"/>
<keyword evidence="7 13" id="KW-0408">Iron</keyword>
<keyword evidence="18" id="KW-1185">Reference proteome</keyword>
<dbReference type="PROSITE" id="PS51318">
    <property type="entry name" value="TAT"/>
    <property type="match status" value="1"/>
</dbReference>
<evidence type="ECO:0000313" key="18">
    <source>
        <dbReference type="Proteomes" id="UP000317291"/>
    </source>
</evidence>
<feature type="compositionally biased region" description="Low complexity" evidence="14">
    <location>
        <begin position="43"/>
        <end position="53"/>
    </location>
</feature>
<comment type="similarity">
    <text evidence="9 13">Belongs to the DyP-type peroxidase family.</text>
</comment>
<evidence type="ECO:0000256" key="6">
    <source>
        <dbReference type="ARBA" id="ARBA00023002"/>
    </source>
</evidence>
<proteinExistence type="inferred from homology"/>
<sequence>MSDEQNAVPDESGTGRRRFLQGAAVGAVGVAAAGGVLAGGARSDAARAGKSGAPTASESFPFEGEHQSGILTPAPAEKQAALMVAAFDVITDRAGLEKLLRTITDRARFLTAGGTPANLGVGKPPADSAVLGPVVPADGLTITLGVGSSLFDDRFGLGGRKPHKLKPMTVFPNDQPDPAQLHGDLVLQLCANNPDTVHHALRDIAKHTRGAMQLRWKMQGYGAPPRPEGSARNLLGFKDGSANPVGSQAEELIWVDPENGAGEPSWTAGGTYLVVRLIRMMVEFWDRVSIAEQEGMFGRRRDSGAPLDGAVEADEPDYAADPEGDVIPMDSHIRLANPREGEKTEKQRLVRRSYNYDLGLDMNGNMACGHVFLCFQQDVEAQFEEVQKRLIDEPLTDYVTPFGGGYFFVVPGVRGADDFLGAGLFR</sequence>
<organism evidence="17 18">
    <name type="scientific">Tsukamurella asaccharolytica</name>
    <dbReference type="NCBI Taxonomy" id="2592067"/>
    <lineage>
        <taxon>Bacteria</taxon>
        <taxon>Bacillati</taxon>
        <taxon>Actinomycetota</taxon>
        <taxon>Actinomycetes</taxon>
        <taxon>Mycobacteriales</taxon>
        <taxon>Tsukamurellaceae</taxon>
        <taxon>Tsukamurella</taxon>
    </lineage>
</organism>
<comment type="caution">
    <text evidence="17">The sequence shown here is derived from an EMBL/GenBank/DDBJ whole genome shotgun (WGS) entry which is preliminary data.</text>
</comment>
<comment type="function">
    <text evidence="13">Involved in the recovery of exogenous heme iron. Extracts iron from heme while preserving the protoporphyrin ring intact.</text>
</comment>
<dbReference type="AlphaFoldDB" id="A0A5C5R700"/>
<dbReference type="PANTHER" id="PTHR30521:SF4">
    <property type="entry name" value="DEFERROCHELATASE"/>
    <property type="match status" value="1"/>
</dbReference>
<dbReference type="NCBIfam" id="TIGR01413">
    <property type="entry name" value="Dyp_perox_fam"/>
    <property type="match status" value="1"/>
</dbReference>
<evidence type="ECO:0000256" key="3">
    <source>
        <dbReference type="ARBA" id="ARBA00022617"/>
    </source>
</evidence>
<dbReference type="InterPro" id="IPR048327">
    <property type="entry name" value="Dyp_perox_N"/>
</dbReference>
<keyword evidence="2 13" id="KW-0575">Peroxidase</keyword>
<keyword evidence="6 13" id="KW-0560">Oxidoreductase</keyword>
<dbReference type="SUPFAM" id="SSF54909">
    <property type="entry name" value="Dimeric alpha+beta barrel"/>
    <property type="match status" value="1"/>
</dbReference>
<dbReference type="Pfam" id="PF20628">
    <property type="entry name" value="Dyp_perox_C"/>
    <property type="match status" value="1"/>
</dbReference>
<feature type="region of interest" description="Disordered" evidence="14">
    <location>
        <begin position="43"/>
        <end position="68"/>
    </location>
</feature>
<dbReference type="GO" id="GO:0004325">
    <property type="term" value="F:ferrochelatase activity"/>
    <property type="evidence" value="ECO:0007669"/>
    <property type="project" value="UniProtKB-EC"/>
</dbReference>
<dbReference type="RefSeq" id="WP_146561677.1">
    <property type="nucleotide sequence ID" value="NZ_VIGW01000006.1"/>
</dbReference>
<accession>A0A5C5R700</accession>
<dbReference type="NCBIfam" id="TIGR01412">
    <property type="entry name" value="tat_substr_1"/>
    <property type="match status" value="1"/>
</dbReference>
<evidence type="ECO:0000256" key="5">
    <source>
        <dbReference type="ARBA" id="ARBA00022729"/>
    </source>
</evidence>